<evidence type="ECO:0000256" key="8">
    <source>
        <dbReference type="ARBA" id="ARBA00022679"/>
    </source>
</evidence>
<keyword evidence="6" id="KW-0723">Serine/threonine-protein kinase</keyword>
<name>A0A9X0A6T1_9CNID</name>
<feature type="domain" description="RCC1-like" evidence="16">
    <location>
        <begin position="70"/>
        <end position="282"/>
    </location>
</feature>
<dbReference type="EC" id="2.7.11.1" evidence="4"/>
<dbReference type="InterPro" id="IPR058923">
    <property type="entry name" value="RCC1-like_dom"/>
</dbReference>
<evidence type="ECO:0000256" key="15">
    <source>
        <dbReference type="PROSITE-ProRule" id="PRU00235"/>
    </source>
</evidence>
<dbReference type="AlphaFoldDB" id="A0A9X0A6T1"/>
<keyword evidence="18" id="KW-1185">Reference proteome</keyword>
<dbReference type="GO" id="GO:0005524">
    <property type="term" value="F:ATP binding"/>
    <property type="evidence" value="ECO:0007669"/>
    <property type="project" value="UniProtKB-KW"/>
</dbReference>
<evidence type="ECO:0000256" key="3">
    <source>
        <dbReference type="ARBA" id="ARBA00010886"/>
    </source>
</evidence>
<dbReference type="SUPFAM" id="SSF50985">
    <property type="entry name" value="RCC1/BLIP-II"/>
    <property type="match status" value="1"/>
</dbReference>
<comment type="caution">
    <text evidence="17">The sequence shown here is derived from an EMBL/GenBank/DDBJ whole genome shotgun (WGS) entry which is preliminary data.</text>
</comment>
<dbReference type="InterPro" id="IPR009091">
    <property type="entry name" value="RCC1/BLIP-II"/>
</dbReference>
<keyword evidence="12" id="KW-0418">Kinase</keyword>
<keyword evidence="10" id="KW-0677">Repeat</keyword>
<evidence type="ECO:0000256" key="12">
    <source>
        <dbReference type="ARBA" id="ARBA00022777"/>
    </source>
</evidence>
<keyword evidence="7" id="KW-0597">Phosphoprotein</keyword>
<evidence type="ECO:0000259" key="16">
    <source>
        <dbReference type="Pfam" id="PF25390"/>
    </source>
</evidence>
<evidence type="ECO:0000256" key="6">
    <source>
        <dbReference type="ARBA" id="ARBA00022527"/>
    </source>
</evidence>
<accession>A0A9X0A6T1</accession>
<evidence type="ECO:0000256" key="14">
    <source>
        <dbReference type="ARBA" id="ARBA00022842"/>
    </source>
</evidence>
<dbReference type="GO" id="GO:0005737">
    <property type="term" value="C:cytoplasm"/>
    <property type="evidence" value="ECO:0007669"/>
    <property type="project" value="UniProtKB-SubCell"/>
</dbReference>
<keyword evidence="9" id="KW-0479">Metal-binding</keyword>
<keyword evidence="14" id="KW-0460">Magnesium</keyword>
<dbReference type="InterPro" id="IPR051997">
    <property type="entry name" value="STK_NEK"/>
</dbReference>
<dbReference type="PRINTS" id="PR00633">
    <property type="entry name" value="RCCNDNSATION"/>
</dbReference>
<keyword evidence="11" id="KW-0547">Nucleotide-binding</keyword>
<keyword evidence="8" id="KW-0808">Transferase</keyword>
<comment type="cofactor">
    <cofactor evidence="1">
        <name>Mg(2+)</name>
        <dbReference type="ChEBI" id="CHEBI:18420"/>
    </cofactor>
</comment>
<dbReference type="Proteomes" id="UP001163046">
    <property type="component" value="Unassembled WGS sequence"/>
</dbReference>
<evidence type="ECO:0000256" key="11">
    <source>
        <dbReference type="ARBA" id="ARBA00022741"/>
    </source>
</evidence>
<gene>
    <name evidence="17" type="ORF">OS493_003858</name>
</gene>
<protein>
    <recommendedName>
        <fullName evidence="4">non-specific serine/threonine protein kinase</fullName>
        <ecNumber evidence="4">2.7.11.1</ecNumber>
    </recommendedName>
</protein>
<evidence type="ECO:0000256" key="2">
    <source>
        <dbReference type="ARBA" id="ARBA00004496"/>
    </source>
</evidence>
<evidence type="ECO:0000256" key="10">
    <source>
        <dbReference type="ARBA" id="ARBA00022737"/>
    </source>
</evidence>
<dbReference type="PANTHER" id="PTHR44535:SF5">
    <property type="entry name" value="PROTEIN KINASE DOMAIN-CONTAINING PROTEIN"/>
    <property type="match status" value="1"/>
</dbReference>
<evidence type="ECO:0000313" key="17">
    <source>
        <dbReference type="EMBL" id="KAJ7394178.1"/>
    </source>
</evidence>
<evidence type="ECO:0000256" key="13">
    <source>
        <dbReference type="ARBA" id="ARBA00022840"/>
    </source>
</evidence>
<reference evidence="17" key="1">
    <citation type="submission" date="2023-01" db="EMBL/GenBank/DDBJ databases">
        <title>Genome assembly of the deep-sea coral Lophelia pertusa.</title>
        <authorList>
            <person name="Herrera S."/>
            <person name="Cordes E."/>
        </authorList>
    </citation>
    <scope>NUCLEOTIDE SEQUENCE</scope>
    <source>
        <strain evidence="17">USNM1676648</strain>
        <tissue evidence="17">Polyp</tissue>
    </source>
</reference>
<feature type="non-terminal residue" evidence="17">
    <location>
        <position position="310"/>
    </location>
</feature>
<keyword evidence="5" id="KW-0963">Cytoplasm</keyword>
<comment type="subcellular location">
    <subcellularLocation>
        <location evidence="2">Cytoplasm</location>
    </subcellularLocation>
</comment>
<evidence type="ECO:0000256" key="1">
    <source>
        <dbReference type="ARBA" id="ARBA00001946"/>
    </source>
</evidence>
<evidence type="ECO:0000313" key="18">
    <source>
        <dbReference type="Proteomes" id="UP001163046"/>
    </source>
</evidence>
<dbReference type="EMBL" id="MU825397">
    <property type="protein sequence ID" value="KAJ7394178.1"/>
    <property type="molecule type" value="Genomic_DNA"/>
</dbReference>
<sequence length="310" mass="33742">VADILQKDPDMRPDVEELLNERLTKLMKRFEDTSEDELGSSIDKSRKIKRRTLLYYLDLLYTNMCPIEIPAKGQLRQVAVGTSHVAMVTMEHAVYTWGSNCCGQLGHGDCSRQDKPTQVEALKSKAILKVCCGGKFTVFVTDNGIVMTCGLGEQGCLGHGDWSSSSKPKLIETLLSFDVTSVSCGIAHAAVVTSDGVVFAWGCGDDGRLGLGDEDDKCLPTEVTAIDDTVSIKQVKCGYDGTMFLTDTGALLACGSNANNKLGLNNRQGFLMQMKNLLNKNTVNCVAVAATFCKDRGDGRRDGKWREMCD</sequence>
<feature type="repeat" description="RCC1" evidence="15">
    <location>
        <begin position="92"/>
        <end position="143"/>
    </location>
</feature>
<comment type="similarity">
    <text evidence="3">Belongs to the protein kinase superfamily. NEK Ser/Thr protein kinase family. NIMA subfamily.</text>
</comment>
<dbReference type="Gene3D" id="2.130.10.30">
    <property type="entry name" value="Regulator of chromosome condensation 1/beta-lactamase-inhibitor protein II"/>
    <property type="match status" value="1"/>
</dbReference>
<evidence type="ECO:0000256" key="5">
    <source>
        <dbReference type="ARBA" id="ARBA00022490"/>
    </source>
</evidence>
<evidence type="ECO:0000256" key="4">
    <source>
        <dbReference type="ARBA" id="ARBA00012513"/>
    </source>
</evidence>
<feature type="repeat" description="RCC1" evidence="15">
    <location>
        <begin position="196"/>
        <end position="248"/>
    </location>
</feature>
<evidence type="ECO:0000256" key="7">
    <source>
        <dbReference type="ARBA" id="ARBA00022553"/>
    </source>
</evidence>
<dbReference type="InterPro" id="IPR000408">
    <property type="entry name" value="Reg_chr_condens"/>
</dbReference>
<dbReference type="GO" id="GO:0046872">
    <property type="term" value="F:metal ion binding"/>
    <property type="evidence" value="ECO:0007669"/>
    <property type="project" value="UniProtKB-KW"/>
</dbReference>
<evidence type="ECO:0000256" key="9">
    <source>
        <dbReference type="ARBA" id="ARBA00022723"/>
    </source>
</evidence>
<dbReference type="Pfam" id="PF25390">
    <property type="entry name" value="WD40_RLD"/>
    <property type="match status" value="1"/>
</dbReference>
<dbReference type="OrthoDB" id="248923at2759"/>
<dbReference type="PANTHER" id="PTHR44535">
    <property type="entry name" value="PROTEIN CBG16200"/>
    <property type="match status" value="1"/>
</dbReference>
<dbReference type="PROSITE" id="PS50012">
    <property type="entry name" value="RCC1_3"/>
    <property type="match status" value="3"/>
</dbReference>
<dbReference type="GO" id="GO:0004674">
    <property type="term" value="F:protein serine/threonine kinase activity"/>
    <property type="evidence" value="ECO:0007669"/>
    <property type="project" value="UniProtKB-KW"/>
</dbReference>
<feature type="repeat" description="RCC1" evidence="15">
    <location>
        <begin position="144"/>
        <end position="195"/>
    </location>
</feature>
<keyword evidence="13" id="KW-0067">ATP-binding</keyword>
<organism evidence="17 18">
    <name type="scientific">Desmophyllum pertusum</name>
    <dbReference type="NCBI Taxonomy" id="174260"/>
    <lineage>
        <taxon>Eukaryota</taxon>
        <taxon>Metazoa</taxon>
        <taxon>Cnidaria</taxon>
        <taxon>Anthozoa</taxon>
        <taxon>Hexacorallia</taxon>
        <taxon>Scleractinia</taxon>
        <taxon>Caryophylliina</taxon>
        <taxon>Caryophylliidae</taxon>
        <taxon>Desmophyllum</taxon>
    </lineage>
</organism>
<proteinExistence type="inferred from homology"/>